<keyword evidence="1" id="KW-0349">Heme</keyword>
<protein>
    <submittedName>
        <fullName evidence="6">Oxygenase</fullName>
    </submittedName>
</protein>
<dbReference type="GO" id="GO:0016705">
    <property type="term" value="F:oxidoreductase activity, acting on paired donors, with incorporation or reduction of molecular oxygen"/>
    <property type="evidence" value="ECO:0007669"/>
    <property type="project" value="InterPro"/>
</dbReference>
<organism evidence="6 7">
    <name type="scientific">Lithospermum erythrorhizon</name>
    <name type="common">Purple gromwell</name>
    <name type="synonym">Lithospermum officinale var. erythrorhizon</name>
    <dbReference type="NCBI Taxonomy" id="34254"/>
    <lineage>
        <taxon>Eukaryota</taxon>
        <taxon>Viridiplantae</taxon>
        <taxon>Streptophyta</taxon>
        <taxon>Embryophyta</taxon>
        <taxon>Tracheophyta</taxon>
        <taxon>Spermatophyta</taxon>
        <taxon>Magnoliopsida</taxon>
        <taxon>eudicotyledons</taxon>
        <taxon>Gunneridae</taxon>
        <taxon>Pentapetalae</taxon>
        <taxon>asterids</taxon>
        <taxon>lamiids</taxon>
        <taxon>Boraginales</taxon>
        <taxon>Boraginaceae</taxon>
        <taxon>Boraginoideae</taxon>
        <taxon>Lithospermeae</taxon>
        <taxon>Lithospermum</taxon>
    </lineage>
</organism>
<gene>
    <name evidence="6" type="ORF">LIER_15830</name>
</gene>
<dbReference type="InterPro" id="IPR036396">
    <property type="entry name" value="Cyt_P450_sf"/>
</dbReference>
<name>A0AAV3Q5Z4_LITER</name>
<keyword evidence="3" id="KW-0560">Oxidoreductase</keyword>
<dbReference type="InterPro" id="IPR050651">
    <property type="entry name" value="Plant_Cytochrome_P450_Monoox"/>
</dbReference>
<dbReference type="GO" id="GO:0005506">
    <property type="term" value="F:iron ion binding"/>
    <property type="evidence" value="ECO:0007669"/>
    <property type="project" value="InterPro"/>
</dbReference>
<dbReference type="GO" id="GO:0004497">
    <property type="term" value="F:monooxygenase activity"/>
    <property type="evidence" value="ECO:0007669"/>
    <property type="project" value="UniProtKB-KW"/>
</dbReference>
<dbReference type="InterPro" id="IPR002401">
    <property type="entry name" value="Cyt_P450_E_grp-I"/>
</dbReference>
<dbReference type="SUPFAM" id="SSF48264">
    <property type="entry name" value="Cytochrome P450"/>
    <property type="match status" value="1"/>
</dbReference>
<proteinExistence type="predicted"/>
<evidence type="ECO:0000256" key="5">
    <source>
        <dbReference type="ARBA" id="ARBA00023033"/>
    </source>
</evidence>
<evidence type="ECO:0000256" key="1">
    <source>
        <dbReference type="ARBA" id="ARBA00022617"/>
    </source>
</evidence>
<reference evidence="6 7" key="1">
    <citation type="submission" date="2024-01" db="EMBL/GenBank/DDBJ databases">
        <title>The complete chloroplast genome sequence of Lithospermum erythrorhizon: insights into the phylogenetic relationship among Boraginaceae species and the maternal lineages of purple gromwells.</title>
        <authorList>
            <person name="Okada T."/>
            <person name="Watanabe K."/>
        </authorList>
    </citation>
    <scope>NUCLEOTIDE SEQUENCE [LARGE SCALE GENOMIC DNA]</scope>
</reference>
<evidence type="ECO:0000313" key="7">
    <source>
        <dbReference type="Proteomes" id="UP001454036"/>
    </source>
</evidence>
<accession>A0AAV3Q5Z4</accession>
<dbReference type="GO" id="GO:0020037">
    <property type="term" value="F:heme binding"/>
    <property type="evidence" value="ECO:0007669"/>
    <property type="project" value="InterPro"/>
</dbReference>
<comment type="caution">
    <text evidence="6">The sequence shown here is derived from an EMBL/GenBank/DDBJ whole genome shotgun (WGS) entry which is preliminary data.</text>
</comment>
<dbReference type="PANTHER" id="PTHR47947:SF24">
    <property type="entry name" value="ISOFLAVONE 2'-HYDROXYLASE-LIKE"/>
    <property type="match status" value="1"/>
</dbReference>
<evidence type="ECO:0000256" key="3">
    <source>
        <dbReference type="ARBA" id="ARBA00023002"/>
    </source>
</evidence>
<dbReference type="Gene3D" id="1.10.630.10">
    <property type="entry name" value="Cytochrome P450"/>
    <property type="match status" value="1"/>
</dbReference>
<dbReference type="InterPro" id="IPR001128">
    <property type="entry name" value="Cyt_P450"/>
</dbReference>
<dbReference type="PRINTS" id="PR00463">
    <property type="entry name" value="EP450I"/>
</dbReference>
<sequence length="314" mass="36948">MDIVFFLYLLLLFLTLYILSNHFLHKLRKLPPSPFPCLPLIGHLYLLKSPFHEALYQVSKRYGSVVSLQLGSRPILLVSSPSIIDECLRKNDIVFANRPHFLFGKYFGYNYTSMAWSSYGEHWRNLRKISIVELLSCQSIQMLAHVRIEEVHKLIVKLYKSSLENPNKIVDMKATLFELTYNIMTRMIMGRIYYGEKVTSLEEAKSFEEIVKSTANIKEKASLLDFLPLMRFFGLKNVEPKLKDIQMKRDEFMQRLVEEHRRTMSNDGNESKKRKSVIEVLLDLHEKDPEYYNDELIRNLILVRNIYICVIITI</sequence>
<keyword evidence="4" id="KW-0408">Iron</keyword>
<dbReference type="EMBL" id="BAABME010003473">
    <property type="protein sequence ID" value="GAA0158925.1"/>
    <property type="molecule type" value="Genomic_DNA"/>
</dbReference>
<dbReference type="Pfam" id="PF00067">
    <property type="entry name" value="p450"/>
    <property type="match status" value="1"/>
</dbReference>
<evidence type="ECO:0000256" key="2">
    <source>
        <dbReference type="ARBA" id="ARBA00022723"/>
    </source>
</evidence>
<evidence type="ECO:0000256" key="4">
    <source>
        <dbReference type="ARBA" id="ARBA00023004"/>
    </source>
</evidence>
<evidence type="ECO:0000313" key="6">
    <source>
        <dbReference type="EMBL" id="GAA0158925.1"/>
    </source>
</evidence>
<dbReference type="Proteomes" id="UP001454036">
    <property type="component" value="Unassembled WGS sequence"/>
</dbReference>
<dbReference type="PANTHER" id="PTHR47947">
    <property type="entry name" value="CYTOCHROME P450 82C3-RELATED"/>
    <property type="match status" value="1"/>
</dbReference>
<keyword evidence="7" id="KW-1185">Reference proteome</keyword>
<keyword evidence="5" id="KW-0503">Monooxygenase</keyword>
<keyword evidence="2" id="KW-0479">Metal-binding</keyword>
<dbReference type="AlphaFoldDB" id="A0AAV3Q5Z4"/>